<gene>
    <name evidence="1" type="ORF">FOB44_14945</name>
</gene>
<reference evidence="1 2" key="1">
    <citation type="submission" date="2019-09" db="EMBL/GenBank/DDBJ databases">
        <title>FDA dAtabase for Regulatory Grade micrObial Sequences (FDA-ARGOS): Supporting development and validation of Infectious Disease Dx tests.</title>
        <authorList>
            <person name="Sciortino C."/>
            <person name="Tallon L."/>
            <person name="Sadzewicz L."/>
            <person name="Vavikolanu K."/>
            <person name="Mehta A."/>
            <person name="Aluvathingal J."/>
            <person name="Nadendla S."/>
            <person name="Nandy P."/>
            <person name="Geyer C."/>
            <person name="Yan Y."/>
            <person name="Sichtig H."/>
        </authorList>
    </citation>
    <scope>NUCLEOTIDE SEQUENCE [LARGE SCALE GENOMIC DNA]</scope>
    <source>
        <strain evidence="1 2">FDAARGOS_636</strain>
    </source>
</reference>
<dbReference type="InterPro" id="IPR010133">
    <property type="entry name" value="Bacteriocin_signal_seq"/>
</dbReference>
<proteinExistence type="predicted"/>
<dbReference type="RefSeq" id="WP_168239579.1">
    <property type="nucleotide sequence ID" value="NZ_CP050995.1"/>
</dbReference>
<dbReference type="Proteomes" id="UP000501570">
    <property type="component" value="Chromosome"/>
</dbReference>
<name>A0ABX6KVX6_CHRGL</name>
<keyword evidence="2" id="KW-1185">Reference proteome</keyword>
<evidence type="ECO:0000313" key="2">
    <source>
        <dbReference type="Proteomes" id="UP000501570"/>
    </source>
</evidence>
<sequence length="39" mass="4312">MKTNYHEKFKKLTKKSLKAINGGAALCPPKPIHAIYGVD</sequence>
<dbReference type="EMBL" id="CP050995">
    <property type="protein sequence ID" value="QIY92759.1"/>
    <property type="molecule type" value="Genomic_DNA"/>
</dbReference>
<evidence type="ECO:0000313" key="1">
    <source>
        <dbReference type="EMBL" id="QIY92759.1"/>
    </source>
</evidence>
<organism evidence="1 2">
    <name type="scientific">Chryseobacterium gallinarum</name>
    <dbReference type="NCBI Taxonomy" id="1324352"/>
    <lineage>
        <taxon>Bacteria</taxon>
        <taxon>Pseudomonadati</taxon>
        <taxon>Bacteroidota</taxon>
        <taxon>Flavobacteriia</taxon>
        <taxon>Flavobacteriales</taxon>
        <taxon>Weeksellaceae</taxon>
        <taxon>Chryseobacterium group</taxon>
        <taxon>Chryseobacterium</taxon>
    </lineage>
</organism>
<protein>
    <submittedName>
        <fullName evidence="1">Bacteriocin</fullName>
    </submittedName>
</protein>
<dbReference type="NCBIfam" id="TIGR01847">
    <property type="entry name" value="bacteriocin_sig"/>
    <property type="match status" value="1"/>
</dbReference>
<accession>A0ABX6KVX6</accession>